<dbReference type="InterPro" id="IPR037523">
    <property type="entry name" value="VOC_core"/>
</dbReference>
<dbReference type="InterPro" id="IPR029068">
    <property type="entry name" value="Glyas_Bleomycin-R_OHBP_Dase"/>
</dbReference>
<evidence type="ECO:0000259" key="1">
    <source>
        <dbReference type="PROSITE" id="PS51819"/>
    </source>
</evidence>
<dbReference type="Gene3D" id="3.10.180.10">
    <property type="entry name" value="2,3-Dihydroxybiphenyl 1,2-Dioxygenase, domain 1"/>
    <property type="match status" value="1"/>
</dbReference>
<dbReference type="PANTHER" id="PTHR21366:SF14">
    <property type="entry name" value="GLYOXALASE DOMAIN-CONTAINING PROTEIN 5"/>
    <property type="match status" value="1"/>
</dbReference>
<name>A0ABZ0PGA4_9PROT</name>
<dbReference type="InterPro" id="IPR004360">
    <property type="entry name" value="Glyas_Fos-R_dOase_dom"/>
</dbReference>
<sequence length="126" mass="13709">MMDRLDHLVLTVADLARSIDFYSRGLGMRDEVFGAGRHALVFGRQKINLHEAAGEPVLPRASQPTRGSADICLISAVPLVEVEAHLRREGFTIELGPVPRTGATGPITSLYLRDPDGNLVEVSEYA</sequence>
<evidence type="ECO:0000313" key="2">
    <source>
        <dbReference type="EMBL" id="WPB84487.1"/>
    </source>
</evidence>
<organism evidence="2 3">
    <name type="scientific">Sediminicoccus rosea</name>
    <dbReference type="NCBI Taxonomy" id="1225128"/>
    <lineage>
        <taxon>Bacteria</taxon>
        <taxon>Pseudomonadati</taxon>
        <taxon>Pseudomonadota</taxon>
        <taxon>Alphaproteobacteria</taxon>
        <taxon>Acetobacterales</taxon>
        <taxon>Roseomonadaceae</taxon>
        <taxon>Sediminicoccus</taxon>
    </lineage>
</organism>
<dbReference type="Proteomes" id="UP001305521">
    <property type="component" value="Chromosome"/>
</dbReference>
<evidence type="ECO:0000313" key="3">
    <source>
        <dbReference type="Proteomes" id="UP001305521"/>
    </source>
</evidence>
<dbReference type="RefSeq" id="WP_318648449.1">
    <property type="nucleotide sequence ID" value="NZ_CP137852.1"/>
</dbReference>
<dbReference type="PANTHER" id="PTHR21366">
    <property type="entry name" value="GLYOXALASE FAMILY PROTEIN"/>
    <property type="match status" value="1"/>
</dbReference>
<dbReference type="CDD" id="cd07253">
    <property type="entry name" value="GLOD5"/>
    <property type="match status" value="1"/>
</dbReference>
<feature type="domain" description="VOC" evidence="1">
    <location>
        <begin position="4"/>
        <end position="125"/>
    </location>
</feature>
<dbReference type="EMBL" id="CP137852">
    <property type="protein sequence ID" value="WPB84487.1"/>
    <property type="molecule type" value="Genomic_DNA"/>
</dbReference>
<dbReference type="Pfam" id="PF00903">
    <property type="entry name" value="Glyoxalase"/>
    <property type="match status" value="1"/>
</dbReference>
<protein>
    <submittedName>
        <fullName evidence="2">VOC family protein</fullName>
    </submittedName>
</protein>
<accession>A0ABZ0PGA4</accession>
<dbReference type="InterPro" id="IPR050383">
    <property type="entry name" value="GlyoxalaseI/FosfomycinResist"/>
</dbReference>
<keyword evidence="3" id="KW-1185">Reference proteome</keyword>
<dbReference type="SUPFAM" id="SSF54593">
    <property type="entry name" value="Glyoxalase/Bleomycin resistance protein/Dihydroxybiphenyl dioxygenase"/>
    <property type="match status" value="1"/>
</dbReference>
<proteinExistence type="predicted"/>
<gene>
    <name evidence="2" type="ORF">R9Z33_20620</name>
</gene>
<dbReference type="PROSITE" id="PS51819">
    <property type="entry name" value="VOC"/>
    <property type="match status" value="1"/>
</dbReference>
<reference evidence="2 3" key="1">
    <citation type="submission" date="2023-11" db="EMBL/GenBank/DDBJ databases">
        <title>Arctic aerobic anoxygenic photoheterotroph Sediminicoccus rosea KRV36 adapts its photosynthesis to long days of polar summer.</title>
        <authorList>
            <person name="Tomasch J."/>
            <person name="Kopejtka K."/>
            <person name="Bily T."/>
            <person name="Gardiner A.T."/>
            <person name="Gardian Z."/>
            <person name="Shivaramu S."/>
            <person name="Koblizek M."/>
            <person name="Engelhardt F."/>
            <person name="Kaftan D."/>
        </authorList>
    </citation>
    <scope>NUCLEOTIDE SEQUENCE [LARGE SCALE GENOMIC DNA]</scope>
    <source>
        <strain evidence="2 3">R-30</strain>
    </source>
</reference>